<protein>
    <submittedName>
        <fullName evidence="1">Uncharacterized protein</fullName>
    </submittedName>
</protein>
<reference evidence="1" key="1">
    <citation type="submission" date="2015-11" db="EMBL/GenBank/DDBJ databases">
        <title>De novo transcriptome assembly of four potential Pierce s Disease insect vectors from Arizona vineyards.</title>
        <authorList>
            <person name="Tassone E.E."/>
        </authorList>
    </citation>
    <scope>NUCLEOTIDE SEQUENCE</scope>
</reference>
<proteinExistence type="predicted"/>
<organism evidence="1">
    <name type="scientific">Graphocephala atropunctata</name>
    <dbReference type="NCBI Taxonomy" id="36148"/>
    <lineage>
        <taxon>Eukaryota</taxon>
        <taxon>Metazoa</taxon>
        <taxon>Ecdysozoa</taxon>
        <taxon>Arthropoda</taxon>
        <taxon>Hexapoda</taxon>
        <taxon>Insecta</taxon>
        <taxon>Pterygota</taxon>
        <taxon>Neoptera</taxon>
        <taxon>Paraneoptera</taxon>
        <taxon>Hemiptera</taxon>
        <taxon>Auchenorrhyncha</taxon>
        <taxon>Membracoidea</taxon>
        <taxon>Cicadellidae</taxon>
        <taxon>Cicadellinae</taxon>
        <taxon>Cicadellini</taxon>
        <taxon>Graphocephala</taxon>
    </lineage>
</organism>
<dbReference type="EMBL" id="GEBQ01018423">
    <property type="protein sequence ID" value="JAT21554.1"/>
    <property type="molecule type" value="Transcribed_RNA"/>
</dbReference>
<gene>
    <name evidence="1" type="ORF">g.50346</name>
</gene>
<sequence>MMSSQKNGQLLALTLIHPKPNRPRHNEENISSVTVHLYSDTHGRNVRKYMEKTNMHHRISAVVQPRAKFKDVVPSATERFDQDDVVVLIGGAYDIVCNAQARVQFWNLFYLSFI</sequence>
<dbReference type="AlphaFoldDB" id="A0A1B6LDL2"/>
<evidence type="ECO:0000313" key="1">
    <source>
        <dbReference type="EMBL" id="JAT21554.1"/>
    </source>
</evidence>
<accession>A0A1B6LDL2</accession>
<name>A0A1B6LDL2_9HEMI</name>